<dbReference type="EMBL" id="JBIXKD010000014">
    <property type="protein sequence ID" value="MFJ5322369.1"/>
    <property type="molecule type" value="Genomic_DNA"/>
</dbReference>
<name>A0AAP9IHT5_9GAMM</name>
<evidence type="ECO:0000313" key="2">
    <source>
        <dbReference type="EMBL" id="QHQ24684.1"/>
    </source>
</evidence>
<reference evidence="1 4" key="3">
    <citation type="submission" date="2024-10" db="EMBL/GenBank/DDBJ databases">
        <authorList>
            <person name="Lu C.-H."/>
        </authorList>
    </citation>
    <scope>NUCLEOTIDE SEQUENCE [LARGE SCALE GENOMIC DNA]</scope>
    <source>
        <strain evidence="1 4">22QBSP01-2</strain>
    </source>
</reference>
<reference evidence="3" key="1">
    <citation type="submission" date="2019-11" db="EMBL/GenBank/DDBJ databases">
        <authorList>
            <person name="Jee S."/>
        </authorList>
    </citation>
    <scope>NUCLEOTIDE SEQUENCE [LARGE SCALE GENOMIC DNA]</scope>
    <source>
        <strain evidence="3">PZ1</strain>
    </source>
</reference>
<dbReference type="AlphaFoldDB" id="A0AAP9IHT5"/>
<dbReference type="Proteomes" id="UP000464054">
    <property type="component" value="Chromosome"/>
</dbReference>
<proteinExistence type="predicted"/>
<reference evidence="2" key="2">
    <citation type="journal article" date="2022" name="Plant Pathol J">
        <title>Comparative Genomic Analysis of Pathogenic Factors of Pectobacterium Species Isolated in South Korea Using Whole-Genome Sequencing.</title>
        <authorList>
            <person name="Jee S."/>
            <person name="Kang I.J."/>
            <person name="Bak G."/>
            <person name="Kang S."/>
            <person name="Lee J."/>
            <person name="Heu S."/>
            <person name="Hwang I."/>
        </authorList>
    </citation>
    <scope>NUCLEOTIDE SEQUENCE</scope>
    <source>
        <strain evidence="2">PZ1</strain>
    </source>
</reference>
<gene>
    <name evidence="1" type="ORF">ACIPSN_13575</name>
    <name evidence="2" type="ORF">GMX10_11850</name>
</gene>
<evidence type="ECO:0000313" key="4">
    <source>
        <dbReference type="Proteomes" id="UP001617714"/>
    </source>
</evidence>
<dbReference type="Proteomes" id="UP001617714">
    <property type="component" value="Unassembled WGS sequence"/>
</dbReference>
<keyword evidence="4" id="KW-1185">Reference proteome</keyword>
<evidence type="ECO:0000313" key="3">
    <source>
        <dbReference type="Proteomes" id="UP000464054"/>
    </source>
</evidence>
<organism evidence="2 3">
    <name type="scientific">Pectobacterium parvum</name>
    <dbReference type="NCBI Taxonomy" id="2778550"/>
    <lineage>
        <taxon>Bacteria</taxon>
        <taxon>Pseudomonadati</taxon>
        <taxon>Pseudomonadota</taxon>
        <taxon>Gammaproteobacteria</taxon>
        <taxon>Enterobacterales</taxon>
        <taxon>Pectobacteriaceae</taxon>
        <taxon>Pectobacterium</taxon>
    </lineage>
</organism>
<dbReference type="GeneID" id="90770239"/>
<protein>
    <submittedName>
        <fullName evidence="2">Uncharacterized protein</fullName>
    </submittedName>
</protein>
<dbReference type="EMBL" id="CP046377">
    <property type="protein sequence ID" value="QHQ24684.1"/>
    <property type="molecule type" value="Genomic_DNA"/>
</dbReference>
<sequence length="89" mass="10157">MTALGIYNPHLDKDTLDIIFKSFDTIFKETRTNDRLLLASTAYILMNYLIVKTPNDIKVSDIAACTSKYPELIETGIVVVNFWRQNSVN</sequence>
<dbReference type="RefSeq" id="WP_039484926.1">
    <property type="nucleotide sequence ID" value="NZ_CP046377.1"/>
</dbReference>
<evidence type="ECO:0000313" key="1">
    <source>
        <dbReference type="EMBL" id="MFJ5322369.1"/>
    </source>
</evidence>
<accession>A0AAP9IHT5</accession>